<accession>A0A7H9BRA1</accession>
<evidence type="ECO:0000313" key="2">
    <source>
        <dbReference type="EMBL" id="QLH13543.1"/>
    </source>
</evidence>
<evidence type="ECO:0000256" key="1">
    <source>
        <dbReference type="SAM" id="Coils"/>
    </source>
</evidence>
<dbReference type="EMBL" id="CP058689">
    <property type="protein sequence ID" value="QLH13543.1"/>
    <property type="molecule type" value="Genomic_DNA"/>
</dbReference>
<organism evidence="2 3">
    <name type="scientific">Paracoccus pantotrophus</name>
    <name type="common">Thiosphaera pantotropha</name>
    <dbReference type="NCBI Taxonomy" id="82367"/>
    <lineage>
        <taxon>Bacteria</taxon>
        <taxon>Pseudomonadati</taxon>
        <taxon>Pseudomonadota</taxon>
        <taxon>Alphaproteobacteria</taxon>
        <taxon>Rhodobacterales</taxon>
        <taxon>Paracoccaceae</taxon>
        <taxon>Paracoccus</taxon>
    </lineage>
</organism>
<dbReference type="RefSeq" id="WP_179921079.1">
    <property type="nucleotide sequence ID" value="NZ_CP058689.1"/>
</dbReference>
<reference evidence="2 3" key="1">
    <citation type="submission" date="2020-07" db="EMBL/GenBank/DDBJ databases">
        <title>The complete genome of Paracoccus pantotrophus ACCC 10489.</title>
        <authorList>
            <person name="Si Y."/>
        </authorList>
    </citation>
    <scope>NUCLEOTIDE SEQUENCE [LARGE SCALE GENOMIC DNA]</scope>
    <source>
        <strain evidence="2 3">ACCC10489</strain>
    </source>
</reference>
<feature type="coiled-coil region" evidence="1">
    <location>
        <begin position="30"/>
        <end position="57"/>
    </location>
</feature>
<sequence>MADFYSLKDFADGPHMVADPKGKWAWAADLAAARAEIERLTARAEKAEAERDEALARVAMAFRMATKHGPRSAMALSMAVRQWDGFWPAPVLERDVEVAVDLITAQAEENQRLRDALSDTVSVAEQDGWEKAMTGRQLILKCARSALSSTGEKG</sequence>
<name>A0A7H9BRA1_PARPN</name>
<evidence type="ECO:0000313" key="3">
    <source>
        <dbReference type="Proteomes" id="UP000509322"/>
    </source>
</evidence>
<protein>
    <submittedName>
        <fullName evidence="2">Uncharacterized protein</fullName>
    </submittedName>
</protein>
<gene>
    <name evidence="2" type="ORF">HYQ43_04485</name>
</gene>
<dbReference type="Proteomes" id="UP000509322">
    <property type="component" value="Chromosome 1"/>
</dbReference>
<dbReference type="AlphaFoldDB" id="A0A7H9BRA1"/>
<proteinExistence type="predicted"/>
<keyword evidence="1" id="KW-0175">Coiled coil</keyword>